<dbReference type="GO" id="GO:0003860">
    <property type="term" value="F:3-hydroxyisobutyryl-CoA hydrolase activity"/>
    <property type="evidence" value="ECO:0007669"/>
    <property type="project" value="UniProtKB-EC"/>
</dbReference>
<keyword evidence="9" id="KW-0496">Mitochondrion</keyword>
<dbReference type="Proteomes" id="UP000025227">
    <property type="component" value="Unplaced"/>
</dbReference>
<protein>
    <recommendedName>
        <fullName evidence="6">3-hydroxyisobutyryl-CoA hydrolase, mitochondrial</fullName>
        <ecNumber evidence="5">3.1.2.4</ecNumber>
    </recommendedName>
    <alternativeName>
        <fullName evidence="11">3-hydroxyisobutyryl-coenzyme A hydrolase</fullName>
    </alternativeName>
</protein>
<evidence type="ECO:0000256" key="7">
    <source>
        <dbReference type="ARBA" id="ARBA00022456"/>
    </source>
</evidence>
<feature type="domain" description="Enoyl-CoA hydratase/isomerase" evidence="12">
    <location>
        <begin position="39"/>
        <end position="369"/>
    </location>
</feature>
<keyword evidence="7" id="KW-0101">Branched-chain amino acid catabolism</keyword>
<dbReference type="Gene3D" id="3.90.226.10">
    <property type="entry name" value="2-enoyl-CoA Hydratase, Chain A, domain 1"/>
    <property type="match status" value="1"/>
</dbReference>
<comment type="catalytic activity">
    <reaction evidence="1">
        <text>3-hydroxy-2-methylpropanoyl-CoA + H2O = 3-hydroxy-2-methylpropanoate + CoA + H(+)</text>
        <dbReference type="Rhea" id="RHEA:20888"/>
        <dbReference type="ChEBI" id="CHEBI:11805"/>
        <dbReference type="ChEBI" id="CHEBI:15377"/>
        <dbReference type="ChEBI" id="CHEBI:15378"/>
        <dbReference type="ChEBI" id="CHEBI:57287"/>
        <dbReference type="ChEBI" id="CHEBI:57340"/>
        <dbReference type="EC" id="3.1.2.4"/>
    </reaction>
</comment>
<evidence type="ECO:0000313" key="13">
    <source>
        <dbReference type="Proteomes" id="UP000025227"/>
    </source>
</evidence>
<dbReference type="AlphaFoldDB" id="A0A7I4YFQ8"/>
<evidence type="ECO:0000256" key="3">
    <source>
        <dbReference type="ARBA" id="ARBA00005109"/>
    </source>
</evidence>
<comment type="similarity">
    <text evidence="4">Belongs to the enoyl-CoA hydratase/isomerase family.</text>
</comment>
<dbReference type="PANTHER" id="PTHR43176">
    <property type="entry name" value="3-HYDROXYISOBUTYRYL-COA HYDROLASE-RELATED"/>
    <property type="match status" value="1"/>
</dbReference>
<accession>A0A7I4YFQ8</accession>
<dbReference type="WBParaSite" id="HCON_00087680-00001">
    <property type="protein sequence ID" value="HCON_00087680-00001"/>
    <property type="gene ID" value="HCON_00087680"/>
</dbReference>
<keyword evidence="13" id="KW-1185">Reference proteome</keyword>
<dbReference type="InterPro" id="IPR029045">
    <property type="entry name" value="ClpP/crotonase-like_dom_sf"/>
</dbReference>
<reference evidence="14" key="1">
    <citation type="submission" date="2020-12" db="UniProtKB">
        <authorList>
            <consortium name="WormBaseParasite"/>
        </authorList>
    </citation>
    <scope>IDENTIFICATION</scope>
    <source>
        <strain evidence="14">MHco3</strain>
    </source>
</reference>
<evidence type="ECO:0000256" key="1">
    <source>
        <dbReference type="ARBA" id="ARBA00001709"/>
    </source>
</evidence>
<evidence type="ECO:0000256" key="5">
    <source>
        <dbReference type="ARBA" id="ARBA00011915"/>
    </source>
</evidence>
<dbReference type="GO" id="GO:0005739">
    <property type="term" value="C:mitochondrion"/>
    <property type="evidence" value="ECO:0007669"/>
    <property type="project" value="UniProtKB-SubCell"/>
</dbReference>
<sequence>MLSAPILRRFPRLPLQKLCQVAMCSTQSEIIVEKEGSKRILTLNRPKALNALNLSMVREIYPRFREWENAGDVKLIILKGSGEKAFCAGGDVVAVSKSAKEAAKGGTSTIHKDFFREEYRLNHLIGNLSKTFVALIDGIVMGGGCGLSVNGRYRVATERTMLAMPETALGLFPDVGGSYFLSRLKNNLGFYLALTGYRLHGADALHAGLATHYIPSAKLADLQKKLLSLGNVTDKSVDAMIQEFQPANIPDFTLAEHLPVINRTFEATSVEGIVDNLKKEKSEWAEKQLKTLSKMSPTSMKVTFKQLKNGAKMRFSEVFTMEYRLTQRSVEDHDFHEGCRAILIDKDRNPKWKPATLEEVSDAHIDHYFAPLDGNEDLFLGHSNAKI</sequence>
<keyword evidence="8" id="KW-0378">Hydrolase</keyword>
<evidence type="ECO:0000259" key="12">
    <source>
        <dbReference type="Pfam" id="PF16113"/>
    </source>
</evidence>
<dbReference type="PANTHER" id="PTHR43176:SF3">
    <property type="entry name" value="3-HYDROXYISOBUTYRYL-COA HYDROLASE, MITOCHONDRIAL"/>
    <property type="match status" value="1"/>
</dbReference>
<comment type="function">
    <text evidence="10">Hydrolyzes 3-hydroxyisobutyryl-CoA (HIBYL-CoA), a saline catabolite. Has high activity toward isobutyryl-CoA. Could be an isobutyryl-CoA dehydrogenase that functions in valine catabolism. Also hydrolyzes 3-hydroxypropanoyl-CoA.</text>
</comment>
<comment type="subcellular location">
    <subcellularLocation>
        <location evidence="2">Mitochondrion</location>
    </subcellularLocation>
</comment>
<proteinExistence type="inferred from homology"/>
<name>A0A7I4YFQ8_HAECO</name>
<evidence type="ECO:0000256" key="4">
    <source>
        <dbReference type="ARBA" id="ARBA00005254"/>
    </source>
</evidence>
<dbReference type="UniPathway" id="UPA00362"/>
<evidence type="ECO:0000256" key="6">
    <source>
        <dbReference type="ARBA" id="ARBA00016714"/>
    </source>
</evidence>
<dbReference type="Pfam" id="PF16113">
    <property type="entry name" value="ECH_2"/>
    <property type="match status" value="1"/>
</dbReference>
<organism evidence="13 14">
    <name type="scientific">Haemonchus contortus</name>
    <name type="common">Barber pole worm</name>
    <dbReference type="NCBI Taxonomy" id="6289"/>
    <lineage>
        <taxon>Eukaryota</taxon>
        <taxon>Metazoa</taxon>
        <taxon>Ecdysozoa</taxon>
        <taxon>Nematoda</taxon>
        <taxon>Chromadorea</taxon>
        <taxon>Rhabditida</taxon>
        <taxon>Rhabditina</taxon>
        <taxon>Rhabditomorpha</taxon>
        <taxon>Strongyloidea</taxon>
        <taxon>Trichostrongylidae</taxon>
        <taxon>Haemonchus</taxon>
    </lineage>
</organism>
<dbReference type="OMA" id="EVFTMEY"/>
<dbReference type="CDD" id="cd06558">
    <property type="entry name" value="crotonase-like"/>
    <property type="match status" value="1"/>
</dbReference>
<evidence type="ECO:0000313" key="14">
    <source>
        <dbReference type="WBParaSite" id="HCON_00087680-00001"/>
    </source>
</evidence>
<evidence type="ECO:0000256" key="11">
    <source>
        <dbReference type="ARBA" id="ARBA00031181"/>
    </source>
</evidence>
<evidence type="ECO:0000256" key="10">
    <source>
        <dbReference type="ARBA" id="ARBA00024871"/>
    </source>
</evidence>
<evidence type="ECO:0000256" key="2">
    <source>
        <dbReference type="ARBA" id="ARBA00004173"/>
    </source>
</evidence>
<dbReference type="OrthoDB" id="1737613at2759"/>
<comment type="pathway">
    <text evidence="3">Amino-acid degradation; L-valine degradation.</text>
</comment>
<dbReference type="GO" id="GO:0006574">
    <property type="term" value="P:L-valine catabolic process"/>
    <property type="evidence" value="ECO:0007669"/>
    <property type="project" value="UniProtKB-UniPathway"/>
</dbReference>
<dbReference type="SUPFAM" id="SSF52096">
    <property type="entry name" value="ClpP/crotonase"/>
    <property type="match status" value="1"/>
</dbReference>
<dbReference type="FunFam" id="3.90.226.10:FF:000026">
    <property type="entry name" value="3-hydroxyisobutyryl-CoA hydrolase, mitochondrial"/>
    <property type="match status" value="1"/>
</dbReference>
<dbReference type="EC" id="3.1.2.4" evidence="5"/>
<dbReference type="InterPro" id="IPR032259">
    <property type="entry name" value="HIBYL-CoA-H"/>
</dbReference>
<dbReference type="InterPro" id="IPR045004">
    <property type="entry name" value="ECH_dom"/>
</dbReference>
<evidence type="ECO:0000256" key="9">
    <source>
        <dbReference type="ARBA" id="ARBA00023128"/>
    </source>
</evidence>
<evidence type="ECO:0000256" key="8">
    <source>
        <dbReference type="ARBA" id="ARBA00022801"/>
    </source>
</evidence>
<dbReference type="NCBIfam" id="NF004127">
    <property type="entry name" value="PRK05617.1"/>
    <property type="match status" value="1"/>
</dbReference>